<sequence>RSRPAPTSSPPAVLNLRPRSDNLWKAHRKALQPGFGPTHLAHAAEASDLVGDELVDQWSAFADAVAASAGGDPAVVDVRVAAACATLDVLGHVVFSYGFGSVRSLAAGDGRDGRTFGTAAPVHDQFEAYDGIFRVMGGRLYVPKPLWALTGGTAAAMKPSRDAVVSAVASVLEEKKRGRSADKPESRKDFMDHLLDADKFTEEDVTDETIAFFLAGFETSANTLTTCIMCVAEHPEVMKKLQEEVDLVLGPSGKVTMDALASLKYTEQVIVSDARTRDVPQNAKETLRLHPTVPALRRHAVRDTTLGGHAVAKGTAAVVCIQGLHRKKEYWDRPLAFDPDRWSPSGAA</sequence>
<dbReference type="PANTHER" id="PTHR24305">
    <property type="entry name" value="CYTOCHROME P450"/>
    <property type="match status" value="1"/>
</dbReference>
<dbReference type="Proteomes" id="UP000673691">
    <property type="component" value="Unassembled WGS sequence"/>
</dbReference>
<keyword evidence="3" id="KW-1185">Reference proteome</keyword>
<accession>A0A8H7ZZM8</accession>
<evidence type="ECO:0000313" key="3">
    <source>
        <dbReference type="Proteomes" id="UP000673691"/>
    </source>
</evidence>
<dbReference type="Gene3D" id="1.10.630.10">
    <property type="entry name" value="Cytochrome P450"/>
    <property type="match status" value="1"/>
</dbReference>
<dbReference type="InterPro" id="IPR001128">
    <property type="entry name" value="Cyt_P450"/>
</dbReference>
<feature type="non-terminal residue" evidence="2">
    <location>
        <position position="1"/>
    </location>
</feature>
<dbReference type="InterPro" id="IPR036396">
    <property type="entry name" value="Cyt_P450_sf"/>
</dbReference>
<dbReference type="InterPro" id="IPR002401">
    <property type="entry name" value="Cyt_P450_E_grp-I"/>
</dbReference>
<dbReference type="GO" id="GO:0004497">
    <property type="term" value="F:monooxygenase activity"/>
    <property type="evidence" value="ECO:0007669"/>
    <property type="project" value="InterPro"/>
</dbReference>
<evidence type="ECO:0000313" key="2">
    <source>
        <dbReference type="EMBL" id="KAG5462341.1"/>
    </source>
</evidence>
<gene>
    <name evidence="2" type="ORF">BJ554DRAFT_5343</name>
</gene>
<reference evidence="2 3" key="1">
    <citation type="journal article" name="Sci. Rep.">
        <title>Genome-scale phylogenetic analyses confirm Olpidium as the closest living zoosporic fungus to the non-flagellated, terrestrial fungi.</title>
        <authorList>
            <person name="Chang Y."/>
            <person name="Rochon D."/>
            <person name="Sekimoto S."/>
            <person name="Wang Y."/>
            <person name="Chovatia M."/>
            <person name="Sandor L."/>
            <person name="Salamov A."/>
            <person name="Grigoriev I.V."/>
            <person name="Stajich J.E."/>
            <person name="Spatafora J.W."/>
        </authorList>
    </citation>
    <scope>NUCLEOTIDE SEQUENCE [LARGE SCALE GENOMIC DNA]</scope>
    <source>
        <strain evidence="2">S191</strain>
    </source>
</reference>
<dbReference type="EMBL" id="JAEFCI010002277">
    <property type="protein sequence ID" value="KAG5462341.1"/>
    <property type="molecule type" value="Genomic_DNA"/>
</dbReference>
<dbReference type="Pfam" id="PF00067">
    <property type="entry name" value="p450"/>
    <property type="match status" value="1"/>
</dbReference>
<dbReference type="InterPro" id="IPR050121">
    <property type="entry name" value="Cytochrome_P450_monoxygenase"/>
</dbReference>
<feature type="non-terminal residue" evidence="2">
    <location>
        <position position="348"/>
    </location>
</feature>
<proteinExistence type="inferred from homology"/>
<dbReference type="GO" id="GO:0016705">
    <property type="term" value="F:oxidoreductase activity, acting on paired donors, with incorporation or reduction of molecular oxygen"/>
    <property type="evidence" value="ECO:0007669"/>
    <property type="project" value="InterPro"/>
</dbReference>
<dbReference type="PRINTS" id="PR00463">
    <property type="entry name" value="EP450I"/>
</dbReference>
<evidence type="ECO:0000256" key="1">
    <source>
        <dbReference type="ARBA" id="ARBA00010617"/>
    </source>
</evidence>
<dbReference type="OrthoDB" id="1470350at2759"/>
<name>A0A8H7ZZM8_9FUNG</name>
<comment type="similarity">
    <text evidence="1">Belongs to the cytochrome P450 family.</text>
</comment>
<dbReference type="GO" id="GO:0020037">
    <property type="term" value="F:heme binding"/>
    <property type="evidence" value="ECO:0007669"/>
    <property type="project" value="InterPro"/>
</dbReference>
<dbReference type="GO" id="GO:0005506">
    <property type="term" value="F:iron ion binding"/>
    <property type="evidence" value="ECO:0007669"/>
    <property type="project" value="InterPro"/>
</dbReference>
<protein>
    <submittedName>
        <fullName evidence="2">Cytochrome P450</fullName>
    </submittedName>
</protein>
<dbReference type="PANTHER" id="PTHR24305:SF166">
    <property type="entry name" value="CYTOCHROME P450 12A4, MITOCHONDRIAL-RELATED"/>
    <property type="match status" value="1"/>
</dbReference>
<organism evidence="2 3">
    <name type="scientific">Olpidium bornovanus</name>
    <dbReference type="NCBI Taxonomy" id="278681"/>
    <lineage>
        <taxon>Eukaryota</taxon>
        <taxon>Fungi</taxon>
        <taxon>Fungi incertae sedis</taxon>
        <taxon>Olpidiomycota</taxon>
        <taxon>Olpidiomycotina</taxon>
        <taxon>Olpidiomycetes</taxon>
        <taxon>Olpidiales</taxon>
        <taxon>Olpidiaceae</taxon>
        <taxon>Olpidium</taxon>
    </lineage>
</organism>
<dbReference type="AlphaFoldDB" id="A0A8H7ZZM8"/>
<comment type="caution">
    <text evidence="2">The sequence shown here is derived from an EMBL/GenBank/DDBJ whole genome shotgun (WGS) entry which is preliminary data.</text>
</comment>
<dbReference type="SUPFAM" id="SSF48264">
    <property type="entry name" value="Cytochrome P450"/>
    <property type="match status" value="1"/>
</dbReference>